<dbReference type="Proteomes" id="UP000661649">
    <property type="component" value="Unassembled WGS sequence"/>
</dbReference>
<sequence length="227" mass="25529">MKKHIAQTVMALLLLVSVFFLSKEGAQLANGTPKESKGVIVVDSGHGGIDPGVIGQNELKEKEINLAIAKKLERLLKAAGYDVIMTRKKDEGLYEENSPNKKVQDMQKRCEIIKENHPLLTVSIHQNSYPDEQVCGPQVFYYESSAEGKKLAICIQEALNEKLKIEHPRVEKSNRTYYLLKRSEGILNIVECGFLSNKKEAGLLVQDEYQERVAKAVEKGILKYLED</sequence>
<dbReference type="EMBL" id="JACRTP010000001">
    <property type="protein sequence ID" value="MBC8627552.1"/>
    <property type="molecule type" value="Genomic_DNA"/>
</dbReference>
<feature type="domain" description="MurNAc-LAA" evidence="3">
    <location>
        <begin position="110"/>
        <end position="222"/>
    </location>
</feature>
<gene>
    <name evidence="4" type="ORF">H8712_02765</name>
</gene>
<evidence type="ECO:0000313" key="4">
    <source>
        <dbReference type="EMBL" id="MBC8627552.1"/>
    </source>
</evidence>
<organism evidence="4 5">
    <name type="scientific">Blautia stercoris</name>
    <dbReference type="NCBI Taxonomy" id="871664"/>
    <lineage>
        <taxon>Bacteria</taxon>
        <taxon>Bacillati</taxon>
        <taxon>Bacillota</taxon>
        <taxon>Clostridia</taxon>
        <taxon>Lachnospirales</taxon>
        <taxon>Lachnospiraceae</taxon>
        <taxon>Blautia</taxon>
    </lineage>
</organism>
<reference evidence="4 5" key="1">
    <citation type="submission" date="2020-08" db="EMBL/GenBank/DDBJ databases">
        <title>Genome public.</title>
        <authorList>
            <person name="Liu C."/>
            <person name="Sun Q."/>
        </authorList>
    </citation>
    <scope>NUCLEOTIDE SEQUENCE [LARGE SCALE GENOMIC DNA]</scope>
    <source>
        <strain evidence="4 5">3_YM_SP_D4_24.mj</strain>
    </source>
</reference>
<dbReference type="PANTHER" id="PTHR30404:SF0">
    <property type="entry name" value="N-ACETYLMURAMOYL-L-ALANINE AMIDASE AMIC"/>
    <property type="match status" value="1"/>
</dbReference>
<dbReference type="RefSeq" id="WP_118701010.1">
    <property type="nucleotide sequence ID" value="NZ_JACRTP010000001.1"/>
</dbReference>
<evidence type="ECO:0000256" key="1">
    <source>
        <dbReference type="ARBA" id="ARBA00022801"/>
    </source>
</evidence>
<accession>A0ABR7P836</accession>
<dbReference type="Gene3D" id="3.40.630.40">
    <property type="entry name" value="Zn-dependent exopeptidases"/>
    <property type="match status" value="1"/>
</dbReference>
<dbReference type="CDD" id="cd02696">
    <property type="entry name" value="MurNAc-LAA"/>
    <property type="match status" value="1"/>
</dbReference>
<comment type="caution">
    <text evidence="4">The sequence shown here is derived from an EMBL/GenBank/DDBJ whole genome shotgun (WGS) entry which is preliminary data.</text>
</comment>
<proteinExistence type="predicted"/>
<evidence type="ECO:0000313" key="5">
    <source>
        <dbReference type="Proteomes" id="UP000661649"/>
    </source>
</evidence>
<dbReference type="PANTHER" id="PTHR30404">
    <property type="entry name" value="N-ACETYLMURAMOYL-L-ALANINE AMIDASE"/>
    <property type="match status" value="1"/>
</dbReference>
<feature type="chain" id="PRO_5046500791" evidence="2">
    <location>
        <begin position="23"/>
        <end position="227"/>
    </location>
</feature>
<protein>
    <submittedName>
        <fullName evidence="4">N-acetylmuramoyl-L-alanine amidase</fullName>
    </submittedName>
</protein>
<dbReference type="SMART" id="SM00646">
    <property type="entry name" value="Ami_3"/>
    <property type="match status" value="1"/>
</dbReference>
<keyword evidence="2" id="KW-0732">Signal</keyword>
<evidence type="ECO:0000256" key="2">
    <source>
        <dbReference type="SAM" id="SignalP"/>
    </source>
</evidence>
<dbReference type="SUPFAM" id="SSF53187">
    <property type="entry name" value="Zn-dependent exopeptidases"/>
    <property type="match status" value="1"/>
</dbReference>
<feature type="signal peptide" evidence="2">
    <location>
        <begin position="1"/>
        <end position="22"/>
    </location>
</feature>
<dbReference type="Pfam" id="PF01520">
    <property type="entry name" value="Amidase_3"/>
    <property type="match status" value="1"/>
</dbReference>
<dbReference type="InterPro" id="IPR050695">
    <property type="entry name" value="N-acetylmuramoyl_amidase_3"/>
</dbReference>
<keyword evidence="5" id="KW-1185">Reference proteome</keyword>
<name>A0ABR7P836_9FIRM</name>
<dbReference type="InterPro" id="IPR002508">
    <property type="entry name" value="MurNAc-LAA_cat"/>
</dbReference>
<keyword evidence="1" id="KW-0378">Hydrolase</keyword>
<evidence type="ECO:0000259" key="3">
    <source>
        <dbReference type="SMART" id="SM00646"/>
    </source>
</evidence>